<dbReference type="PANTHER" id="PTHR12126:SF11">
    <property type="entry name" value="NADH DEHYDROGENASE [UBIQUINONE] 1 ALPHA SUBCOMPLEX SUBUNIT 9, MITOCHONDRIAL"/>
    <property type="match status" value="1"/>
</dbReference>
<proteinExistence type="predicted"/>
<accession>A0A643CNQ5</accession>
<sequence length="326" mass="35169">MEAQSDGGVMKKVVVFGGSGFIGRHVVSSLVLRGYTVSVFTRNPEKAARLKLIGNLGQVQIVPGDLSNALLIEKLLAECDVIVNLVGSMSPRRDVLRYLHVTVPGNIAKFAGQHGKMLVHFSTMSSDVASSSFYATSKLEGENTVRSVCKDAVIVKPNLVFGDEDHFFSKFAKLARVLPFLPVVCGNSMVQPVYVGEVAELTSAIVEGQETGKTLEVCGPKTYSMRELMQFILQTTARDKPVLELPTVLARVVAALCELRLVSFLLKPLTGDGEPILTTDQLALLKYSIVADSTAGSDVRVMAQSIEDIMPGCLEIYKKRGGDSCA</sequence>
<dbReference type="GO" id="GO:0044877">
    <property type="term" value="F:protein-containing complex binding"/>
    <property type="evidence" value="ECO:0007669"/>
    <property type="project" value="TreeGrafter"/>
</dbReference>
<dbReference type="InterPro" id="IPR051207">
    <property type="entry name" value="ComplexI_NDUFA9_subunit"/>
</dbReference>
<dbReference type="SUPFAM" id="SSF51735">
    <property type="entry name" value="NAD(P)-binding Rossmann-fold domains"/>
    <property type="match status" value="1"/>
</dbReference>
<dbReference type="AlphaFoldDB" id="A0A643CNQ5"/>
<dbReference type="PANTHER" id="PTHR12126">
    <property type="entry name" value="NADH-UBIQUINONE OXIDOREDUCTASE 39 KDA SUBUNIT-RELATED"/>
    <property type="match status" value="1"/>
</dbReference>
<feature type="domain" description="NAD-dependent epimerase/dehydratase" evidence="1">
    <location>
        <begin position="13"/>
        <end position="213"/>
    </location>
</feature>
<dbReference type="CDD" id="cd05271">
    <property type="entry name" value="NDUFA9_like_SDR_a"/>
    <property type="match status" value="1"/>
</dbReference>
<organism evidence="2">
    <name type="scientific">Anaplasma marginale</name>
    <dbReference type="NCBI Taxonomy" id="770"/>
    <lineage>
        <taxon>Bacteria</taxon>
        <taxon>Pseudomonadati</taxon>
        <taxon>Pseudomonadota</taxon>
        <taxon>Alphaproteobacteria</taxon>
        <taxon>Rickettsiales</taxon>
        <taxon>Anaplasmataceae</taxon>
        <taxon>Anaplasma</taxon>
    </lineage>
</organism>
<evidence type="ECO:0000259" key="1">
    <source>
        <dbReference type="Pfam" id="PF01370"/>
    </source>
</evidence>
<comment type="caution">
    <text evidence="2">The sequence shown here is derived from an EMBL/GenBank/DDBJ whole genome shotgun (WGS) entry which is preliminary data.</text>
</comment>
<gene>
    <name evidence="2" type="ORF">FY207_01480</name>
</gene>
<dbReference type="InterPro" id="IPR036291">
    <property type="entry name" value="NAD(P)-bd_dom_sf"/>
</dbReference>
<protein>
    <submittedName>
        <fullName evidence="2">Complex I NDUFA9 subunit family protein</fullName>
    </submittedName>
</protein>
<dbReference type="RefSeq" id="WP_150150342.1">
    <property type="nucleotide sequence ID" value="NZ_VTCY01000002.1"/>
</dbReference>
<reference evidence="2" key="1">
    <citation type="submission" date="2019-08" db="EMBL/GenBank/DDBJ databases">
        <authorList>
            <person name="Amaro Estrada I."/>
            <person name="Quiroz Castaneda R.E."/>
            <person name="Martinez Ocampo F."/>
            <person name="Rodriguez Camarillo S.D."/>
        </authorList>
    </citation>
    <scope>NUCLEOTIDE SEQUENCE</scope>
    <source>
        <strain evidence="2">MEX-30-184-02</strain>
    </source>
</reference>
<dbReference type="InterPro" id="IPR001509">
    <property type="entry name" value="Epimerase_deHydtase"/>
</dbReference>
<evidence type="ECO:0000313" key="2">
    <source>
        <dbReference type="EMBL" id="KAB0452598.1"/>
    </source>
</evidence>
<dbReference type="Pfam" id="PF01370">
    <property type="entry name" value="Epimerase"/>
    <property type="match status" value="1"/>
</dbReference>
<dbReference type="EMBL" id="VTCY01000002">
    <property type="protein sequence ID" value="KAB0452598.1"/>
    <property type="molecule type" value="Genomic_DNA"/>
</dbReference>
<name>A0A643CNQ5_ANAMA</name>
<dbReference type="Gene3D" id="3.40.50.720">
    <property type="entry name" value="NAD(P)-binding Rossmann-like Domain"/>
    <property type="match status" value="1"/>
</dbReference>